<dbReference type="EMBL" id="WPIN01000007">
    <property type="protein sequence ID" value="MVM32467.1"/>
    <property type="molecule type" value="Genomic_DNA"/>
</dbReference>
<evidence type="ECO:0000313" key="4">
    <source>
        <dbReference type="Proteomes" id="UP000436006"/>
    </source>
</evidence>
<evidence type="ECO:0000259" key="2">
    <source>
        <dbReference type="Pfam" id="PF09557"/>
    </source>
</evidence>
<gene>
    <name evidence="3" type="ORF">GO755_20655</name>
</gene>
<feature type="domain" description="DUF2382" evidence="2">
    <location>
        <begin position="24"/>
        <end position="134"/>
    </location>
</feature>
<dbReference type="Proteomes" id="UP000436006">
    <property type="component" value="Unassembled WGS sequence"/>
</dbReference>
<protein>
    <submittedName>
        <fullName evidence="3">DUF2382 domain-containing protein</fullName>
    </submittedName>
</protein>
<name>A0A7K1SF73_9BACT</name>
<dbReference type="PANTHER" id="PTHR38463:SF1">
    <property type="entry name" value="STRESS RESPONSE PROTEIN YSNF"/>
    <property type="match status" value="1"/>
</dbReference>
<dbReference type="RefSeq" id="WP_157587177.1">
    <property type="nucleotide sequence ID" value="NZ_WPIN01000007.1"/>
</dbReference>
<comment type="caution">
    <text evidence="3">The sequence shown here is derived from an EMBL/GenBank/DDBJ whole genome shotgun (WGS) entry which is preliminary data.</text>
</comment>
<organism evidence="3 4">
    <name type="scientific">Spirosoma arboris</name>
    <dbReference type="NCBI Taxonomy" id="2682092"/>
    <lineage>
        <taxon>Bacteria</taxon>
        <taxon>Pseudomonadati</taxon>
        <taxon>Bacteroidota</taxon>
        <taxon>Cytophagia</taxon>
        <taxon>Cytophagales</taxon>
        <taxon>Cytophagaceae</taxon>
        <taxon>Spirosoma</taxon>
    </lineage>
</organism>
<dbReference type="AlphaFoldDB" id="A0A7K1SF73"/>
<reference evidence="3 4" key="1">
    <citation type="submission" date="2019-12" db="EMBL/GenBank/DDBJ databases">
        <title>Spirosoma sp. HMF4905 genome sequencing and assembly.</title>
        <authorList>
            <person name="Kang H."/>
            <person name="Cha I."/>
            <person name="Kim H."/>
            <person name="Joh K."/>
        </authorList>
    </citation>
    <scope>NUCLEOTIDE SEQUENCE [LARGE SCALE GENOMIC DNA]</scope>
    <source>
        <strain evidence="3 4">HMF4905</strain>
    </source>
</reference>
<accession>A0A7K1SF73</accession>
<dbReference type="PANTHER" id="PTHR38463">
    <property type="entry name" value="STRESS RESPONSE PROTEIN YSNF"/>
    <property type="match status" value="1"/>
</dbReference>
<dbReference type="InterPro" id="IPR019060">
    <property type="entry name" value="DUF2382"/>
</dbReference>
<feature type="region of interest" description="Disordered" evidence="1">
    <location>
        <begin position="1"/>
        <end position="21"/>
    </location>
</feature>
<proteinExistence type="predicted"/>
<dbReference type="InterPro" id="IPR052967">
    <property type="entry name" value="Stress_Response_Assoc"/>
</dbReference>
<evidence type="ECO:0000313" key="3">
    <source>
        <dbReference type="EMBL" id="MVM32467.1"/>
    </source>
</evidence>
<dbReference type="Pfam" id="PF09557">
    <property type="entry name" value="DUF2382"/>
    <property type="match status" value="1"/>
</dbReference>
<evidence type="ECO:0000256" key="1">
    <source>
        <dbReference type="SAM" id="MobiDB-lite"/>
    </source>
</evidence>
<keyword evidence="4" id="KW-1185">Reference proteome</keyword>
<sequence length="145" mass="16507">MNALPESGSLTDGTFPDSGAPTHMARIAEQLHVSTQPIETGRVTLTKTVHETEETVTIPLLREEYTVERVARDEYVDELPVPRQEGHTTIYPVVKEVLVVQKRLLLIEEIRVTRQQTQTRESQTVILRQEDIVVERTPINSERPV</sequence>